<organism evidence="2 3">
    <name type="scientific">Streptomyces albospinus</name>
    <dbReference type="NCBI Taxonomy" id="285515"/>
    <lineage>
        <taxon>Bacteria</taxon>
        <taxon>Bacillati</taxon>
        <taxon>Actinomycetota</taxon>
        <taxon>Actinomycetes</taxon>
        <taxon>Kitasatosporales</taxon>
        <taxon>Streptomycetaceae</taxon>
        <taxon>Streptomyces</taxon>
    </lineage>
</organism>
<evidence type="ECO:0000313" key="3">
    <source>
        <dbReference type="Proteomes" id="UP000654471"/>
    </source>
</evidence>
<sequence>MRTGLGAGADDGERGGIGPGRSTARALGAAVRSAVSVWASHSSIGRPVQVLTTRVQAATTADRLVWGKYGETFTPWAPPITAR</sequence>
<name>A0ABQ2VKK5_9ACTN</name>
<keyword evidence="3" id="KW-1185">Reference proteome</keyword>
<comment type="caution">
    <text evidence="2">The sequence shown here is derived from an EMBL/GenBank/DDBJ whole genome shotgun (WGS) entry which is preliminary data.</text>
</comment>
<feature type="compositionally biased region" description="Gly residues" evidence="1">
    <location>
        <begin position="1"/>
        <end position="19"/>
    </location>
</feature>
<evidence type="ECO:0000256" key="1">
    <source>
        <dbReference type="SAM" id="MobiDB-lite"/>
    </source>
</evidence>
<proteinExistence type="predicted"/>
<reference evidence="3" key="1">
    <citation type="journal article" date="2019" name="Int. J. Syst. Evol. Microbiol.">
        <title>The Global Catalogue of Microorganisms (GCM) 10K type strain sequencing project: providing services to taxonomists for standard genome sequencing and annotation.</title>
        <authorList>
            <consortium name="The Broad Institute Genomics Platform"/>
            <consortium name="The Broad Institute Genome Sequencing Center for Infectious Disease"/>
            <person name="Wu L."/>
            <person name="Ma J."/>
        </authorList>
    </citation>
    <scope>NUCLEOTIDE SEQUENCE [LARGE SCALE GENOMIC DNA]</scope>
    <source>
        <strain evidence="3">JCM 3399</strain>
    </source>
</reference>
<gene>
    <name evidence="2" type="ORF">GCM10010211_71230</name>
</gene>
<evidence type="ECO:0000313" key="2">
    <source>
        <dbReference type="EMBL" id="GGU93968.1"/>
    </source>
</evidence>
<feature type="region of interest" description="Disordered" evidence="1">
    <location>
        <begin position="1"/>
        <end position="21"/>
    </location>
</feature>
<dbReference type="Proteomes" id="UP000654471">
    <property type="component" value="Unassembled WGS sequence"/>
</dbReference>
<accession>A0ABQ2VKK5</accession>
<dbReference type="EMBL" id="BMRP01000044">
    <property type="protein sequence ID" value="GGU93968.1"/>
    <property type="molecule type" value="Genomic_DNA"/>
</dbReference>
<protein>
    <submittedName>
        <fullName evidence="2">Uncharacterized protein</fullName>
    </submittedName>
</protein>